<feature type="domain" description="Bacterial sugar transferase" evidence="2">
    <location>
        <begin position="1"/>
        <end position="93"/>
    </location>
</feature>
<dbReference type="GO" id="GO:0016780">
    <property type="term" value="F:phosphotransferase activity, for other substituted phosphate groups"/>
    <property type="evidence" value="ECO:0007669"/>
    <property type="project" value="TreeGrafter"/>
</dbReference>
<dbReference type="Proteomes" id="UP000739538">
    <property type="component" value="Unassembled WGS sequence"/>
</dbReference>
<evidence type="ECO:0000313" key="4">
    <source>
        <dbReference type="Proteomes" id="UP000739538"/>
    </source>
</evidence>
<dbReference type="PANTHER" id="PTHR30576">
    <property type="entry name" value="COLANIC BIOSYNTHESIS UDP-GLUCOSE LIPID CARRIER TRANSFERASE"/>
    <property type="match status" value="1"/>
</dbReference>
<dbReference type="Pfam" id="PF02397">
    <property type="entry name" value="Bac_transf"/>
    <property type="match status" value="1"/>
</dbReference>
<comment type="similarity">
    <text evidence="1">Belongs to the bacterial sugar transferase family.</text>
</comment>
<proteinExistence type="inferred from homology"/>
<sequence length="101" mass="11637">YRLDRVLYLWNVLRGEMSLVGPSARLVDKASYTEDWTMAYIHSRRPGLIGPGKVFARKSEDRDLAELYDGYYGKFGGLGLDMETLMRSIPRLFRGESSLER</sequence>
<gene>
    <name evidence="3" type="ORF">KDA27_11425</name>
</gene>
<evidence type="ECO:0000256" key="1">
    <source>
        <dbReference type="ARBA" id="ARBA00006464"/>
    </source>
</evidence>
<keyword evidence="3" id="KW-0808">Transferase</keyword>
<evidence type="ECO:0000259" key="2">
    <source>
        <dbReference type="Pfam" id="PF02397"/>
    </source>
</evidence>
<reference evidence="3" key="1">
    <citation type="submission" date="2020-04" db="EMBL/GenBank/DDBJ databases">
        <authorList>
            <person name="Zhang T."/>
        </authorList>
    </citation>
    <scope>NUCLEOTIDE SEQUENCE</scope>
    <source>
        <strain evidence="3">HKST-UBA02</strain>
    </source>
</reference>
<protein>
    <submittedName>
        <fullName evidence="3">Sugar transferase</fullName>
    </submittedName>
</protein>
<feature type="non-terminal residue" evidence="3">
    <location>
        <position position="1"/>
    </location>
</feature>
<dbReference type="InterPro" id="IPR003362">
    <property type="entry name" value="Bact_transf"/>
</dbReference>
<dbReference type="PANTHER" id="PTHR30576:SF10">
    <property type="entry name" value="SLL5057 PROTEIN"/>
    <property type="match status" value="1"/>
</dbReference>
<evidence type="ECO:0000313" key="3">
    <source>
        <dbReference type="EMBL" id="MCA9756402.1"/>
    </source>
</evidence>
<organism evidence="3 4">
    <name type="scientific">Eiseniibacteriota bacterium</name>
    <dbReference type="NCBI Taxonomy" id="2212470"/>
    <lineage>
        <taxon>Bacteria</taxon>
        <taxon>Candidatus Eiseniibacteriota</taxon>
    </lineage>
</organism>
<dbReference type="AlphaFoldDB" id="A0A956NCT1"/>
<reference evidence="3" key="2">
    <citation type="journal article" date="2021" name="Microbiome">
        <title>Successional dynamics and alternative stable states in a saline activated sludge microbial community over 9 years.</title>
        <authorList>
            <person name="Wang Y."/>
            <person name="Ye J."/>
            <person name="Ju F."/>
            <person name="Liu L."/>
            <person name="Boyd J.A."/>
            <person name="Deng Y."/>
            <person name="Parks D.H."/>
            <person name="Jiang X."/>
            <person name="Yin X."/>
            <person name="Woodcroft B.J."/>
            <person name="Tyson G.W."/>
            <person name="Hugenholtz P."/>
            <person name="Polz M.F."/>
            <person name="Zhang T."/>
        </authorList>
    </citation>
    <scope>NUCLEOTIDE SEQUENCE</scope>
    <source>
        <strain evidence="3">HKST-UBA02</strain>
    </source>
</reference>
<name>A0A956NCT1_UNCEI</name>
<accession>A0A956NCT1</accession>
<dbReference type="EMBL" id="JAGQHS010000051">
    <property type="protein sequence ID" value="MCA9756402.1"/>
    <property type="molecule type" value="Genomic_DNA"/>
</dbReference>
<comment type="caution">
    <text evidence="3">The sequence shown here is derived from an EMBL/GenBank/DDBJ whole genome shotgun (WGS) entry which is preliminary data.</text>
</comment>